<dbReference type="Proteomes" id="UP000538196">
    <property type="component" value="Unassembled WGS sequence"/>
</dbReference>
<dbReference type="RefSeq" id="WP_183428913.1">
    <property type="nucleotide sequence ID" value="NZ_JACHVP010000006.1"/>
</dbReference>
<keyword evidence="1" id="KW-0812">Transmembrane</keyword>
<dbReference type="EMBL" id="JACHVP010000006">
    <property type="protein sequence ID" value="MBB2969318.1"/>
    <property type="molecule type" value="Genomic_DNA"/>
</dbReference>
<feature type="transmembrane region" description="Helical" evidence="1">
    <location>
        <begin position="253"/>
        <end position="275"/>
    </location>
</feature>
<reference evidence="2 3" key="1">
    <citation type="submission" date="2020-08" db="EMBL/GenBank/DDBJ databases">
        <title>Sequencing the genomes of 1000 actinobacteria strains.</title>
        <authorList>
            <person name="Klenk H.-P."/>
        </authorList>
    </citation>
    <scope>NUCLEOTIDE SEQUENCE [LARGE SCALE GENOMIC DNA]</scope>
    <source>
        <strain evidence="2 3">DSM 20146</strain>
    </source>
</reference>
<evidence type="ECO:0000313" key="3">
    <source>
        <dbReference type="Proteomes" id="UP000538196"/>
    </source>
</evidence>
<organism evidence="2 3">
    <name type="scientific">Leifsonia aquatica</name>
    <name type="common">Corynebacterium aquaticum</name>
    <dbReference type="NCBI Taxonomy" id="144185"/>
    <lineage>
        <taxon>Bacteria</taxon>
        <taxon>Bacillati</taxon>
        <taxon>Actinomycetota</taxon>
        <taxon>Actinomycetes</taxon>
        <taxon>Micrococcales</taxon>
        <taxon>Microbacteriaceae</taxon>
        <taxon>Leifsonia</taxon>
    </lineage>
</organism>
<feature type="transmembrane region" description="Helical" evidence="1">
    <location>
        <begin position="225"/>
        <end position="241"/>
    </location>
</feature>
<proteinExistence type="predicted"/>
<feature type="transmembrane region" description="Helical" evidence="1">
    <location>
        <begin position="74"/>
        <end position="99"/>
    </location>
</feature>
<keyword evidence="1" id="KW-1133">Transmembrane helix</keyword>
<feature type="transmembrane region" description="Helical" evidence="1">
    <location>
        <begin position="281"/>
        <end position="304"/>
    </location>
</feature>
<protein>
    <recommendedName>
        <fullName evidence="4">Type IV secretion system protein</fullName>
    </recommendedName>
</protein>
<evidence type="ECO:0000256" key="1">
    <source>
        <dbReference type="SAM" id="Phobius"/>
    </source>
</evidence>
<evidence type="ECO:0000313" key="2">
    <source>
        <dbReference type="EMBL" id="MBB2969318.1"/>
    </source>
</evidence>
<name>A0A7W4V0Y8_LEIAQ</name>
<evidence type="ECO:0008006" key="4">
    <source>
        <dbReference type="Google" id="ProtNLM"/>
    </source>
</evidence>
<accession>A0A7W4V0Y8</accession>
<sequence length="350" mass="36659">MTIMIATVASAPPDPFAPNYGCFVADFGCQASQTIAQFMGSTIKNLGDFIATMIAGSFNTNIDQGSWNIAHSQFLFWIAVTAPVILIVALVQIGIAMILQDWSRIGRTAVGAALAIPFSAICVWGMQKASGITDDITHALTTAVQGGDLSQSLLRVVGLFDAPKQIHGAVMKTMQFSQDGVIWGMAIQGAQGPGSVGEYVMALLIVGLMMIASLFLFIAMSIREFGLLALAAMAPVGLMMIGQPKLTAWAQRWLNLSVGLLIAKPLAAGVVLLAVELTKASLSIGVILVAAGAVIAASFSPLWATKLVSFAGAEVGTALHHRFSVRDQFSRASTAAAPVRTAARVVKVGR</sequence>
<dbReference type="AlphaFoldDB" id="A0A7W4V0Y8"/>
<comment type="caution">
    <text evidence="2">The sequence shown here is derived from an EMBL/GenBank/DDBJ whole genome shotgun (WGS) entry which is preliminary data.</text>
</comment>
<feature type="transmembrane region" description="Helical" evidence="1">
    <location>
        <begin position="199"/>
        <end position="219"/>
    </location>
</feature>
<gene>
    <name evidence="2" type="ORF">FHX33_004101</name>
</gene>
<keyword evidence="3" id="KW-1185">Reference proteome</keyword>
<keyword evidence="1" id="KW-0472">Membrane</keyword>